<proteinExistence type="predicted"/>
<name>A0A9E5DBC4_9EURY</name>
<comment type="caution">
    <text evidence="2">The sequence shown here is derived from an EMBL/GenBank/DDBJ whole genome shotgun (WGS) entry which is preliminary data.</text>
</comment>
<keyword evidence="1" id="KW-1133">Transmembrane helix</keyword>
<dbReference type="RefSeq" id="WP_250868318.1">
    <property type="nucleotide sequence ID" value="NZ_JAGSOI010000030.1"/>
</dbReference>
<evidence type="ECO:0000256" key="1">
    <source>
        <dbReference type="SAM" id="Phobius"/>
    </source>
</evidence>
<feature type="transmembrane region" description="Helical" evidence="1">
    <location>
        <begin position="50"/>
        <end position="67"/>
    </location>
</feature>
<feature type="transmembrane region" description="Helical" evidence="1">
    <location>
        <begin position="140"/>
        <end position="159"/>
    </location>
</feature>
<evidence type="ECO:0000313" key="2">
    <source>
        <dbReference type="EMBL" id="MCM1986966.1"/>
    </source>
</evidence>
<protein>
    <submittedName>
        <fullName evidence="2">Uncharacterized protein</fullName>
    </submittedName>
</protein>
<accession>A0A9E5DBC4</accession>
<gene>
    <name evidence="2" type="ORF">KDK67_08185</name>
</gene>
<dbReference type="Proteomes" id="UP001056766">
    <property type="component" value="Unassembled WGS sequence"/>
</dbReference>
<dbReference type="AlphaFoldDB" id="A0A9E5DBC4"/>
<reference evidence="2" key="1">
    <citation type="journal article" date="2021" name="mSystems">
        <title>Bacteria and Archaea Synergistically Convert Glycine Betaine to Biogenic Methane in the Formosa Cold Seep of the South China Sea.</title>
        <authorList>
            <person name="Li L."/>
            <person name="Zhang W."/>
            <person name="Zhang S."/>
            <person name="Song L."/>
            <person name="Sun Q."/>
            <person name="Zhang H."/>
            <person name="Xiang H."/>
            <person name="Dong X."/>
        </authorList>
    </citation>
    <scope>NUCLEOTIDE SEQUENCE</scope>
    <source>
        <strain evidence="2">LLY</strain>
    </source>
</reference>
<reference evidence="2" key="2">
    <citation type="submission" date="2021-04" db="EMBL/GenBank/DDBJ databases">
        <authorList>
            <person name="Dong X."/>
        </authorList>
    </citation>
    <scope>NUCLEOTIDE SEQUENCE</scope>
    <source>
        <strain evidence="2">LLY</strain>
    </source>
</reference>
<feature type="transmembrane region" description="Helical" evidence="1">
    <location>
        <begin position="26"/>
        <end position="44"/>
    </location>
</feature>
<keyword evidence="1" id="KW-0472">Membrane</keyword>
<organism evidence="2 3">
    <name type="scientific">Methanococcoides seepicolus</name>
    <dbReference type="NCBI Taxonomy" id="2828780"/>
    <lineage>
        <taxon>Archaea</taxon>
        <taxon>Methanobacteriati</taxon>
        <taxon>Methanobacteriota</taxon>
        <taxon>Stenosarchaea group</taxon>
        <taxon>Methanomicrobia</taxon>
        <taxon>Methanosarcinales</taxon>
        <taxon>Methanosarcinaceae</taxon>
        <taxon>Methanococcoides</taxon>
    </lineage>
</organism>
<keyword evidence="1" id="KW-0812">Transmembrane</keyword>
<feature type="transmembrane region" description="Helical" evidence="1">
    <location>
        <begin position="74"/>
        <end position="96"/>
    </location>
</feature>
<dbReference type="EMBL" id="JAGSOI010000030">
    <property type="protein sequence ID" value="MCM1986966.1"/>
    <property type="molecule type" value="Genomic_DNA"/>
</dbReference>
<evidence type="ECO:0000313" key="3">
    <source>
        <dbReference type="Proteomes" id="UP001056766"/>
    </source>
</evidence>
<sequence>MELKMSVDKKTEYLNRIKDAIKNPSYSIFIILGVPFILALLWAIFDPYALPLILIGPLIALACYAYYTGNKVSAAILGLLMYPLMFFYAGPLGAILDFRFEQLGRYVEWSYIFEIIDDFWKYSLAHSLIGFLIAFRKKPYLAIALLIFVLQLMELVSHID</sequence>
<feature type="transmembrane region" description="Helical" evidence="1">
    <location>
        <begin position="119"/>
        <end position="135"/>
    </location>
</feature>
<keyword evidence="3" id="KW-1185">Reference proteome</keyword>